<keyword evidence="9" id="KW-1185">Reference proteome</keyword>
<evidence type="ECO:0000256" key="1">
    <source>
        <dbReference type="ARBA" id="ARBA00004651"/>
    </source>
</evidence>
<dbReference type="GO" id="GO:0019646">
    <property type="term" value="P:aerobic electron transport chain"/>
    <property type="evidence" value="ECO:0007669"/>
    <property type="project" value="TreeGrafter"/>
</dbReference>
<feature type="transmembrane region" description="Helical" evidence="7">
    <location>
        <begin position="7"/>
        <end position="23"/>
    </location>
</feature>
<name>A0A059FVF6_9PROT</name>
<protein>
    <submittedName>
        <fullName evidence="8">Cytochrome oxidase, subunit II</fullName>
    </submittedName>
</protein>
<keyword evidence="3" id="KW-1003">Cell membrane</keyword>
<feature type="transmembrane region" description="Helical" evidence="7">
    <location>
        <begin position="159"/>
        <end position="182"/>
    </location>
</feature>
<evidence type="ECO:0000256" key="7">
    <source>
        <dbReference type="SAM" id="Phobius"/>
    </source>
</evidence>
<dbReference type="RefSeq" id="WP_035613597.1">
    <property type="nucleotide sequence ID" value="NZ_ARYK01000001.1"/>
</dbReference>
<evidence type="ECO:0000256" key="5">
    <source>
        <dbReference type="ARBA" id="ARBA00022989"/>
    </source>
</evidence>
<feature type="transmembrane region" description="Helical" evidence="7">
    <location>
        <begin position="116"/>
        <end position="139"/>
    </location>
</feature>
<reference evidence="8 9" key="1">
    <citation type="journal article" date="2014" name="Antonie Van Leeuwenhoek">
        <title>Hyphomonas beringensis sp. nov. and Hyphomonas chukchiensis sp. nov., isolated from surface seawater of the Bering Sea and Chukchi Sea.</title>
        <authorList>
            <person name="Li C."/>
            <person name="Lai Q."/>
            <person name="Li G."/>
            <person name="Dong C."/>
            <person name="Wang J."/>
            <person name="Liao Y."/>
            <person name="Shao Z."/>
        </authorList>
    </citation>
    <scope>NUCLEOTIDE SEQUENCE [LARGE SCALE GENOMIC DNA]</scope>
    <source>
        <strain evidence="8 9">MHS-2</strain>
    </source>
</reference>
<dbReference type="Pfam" id="PF02322">
    <property type="entry name" value="Cyt_bd_oxida_II"/>
    <property type="match status" value="1"/>
</dbReference>
<sequence length="349" mass="37896">MALDLPLIWAFILAVGVMMYVLLDGFDLGVGMLTNVARSDEERNLMTATIEPVWDGNETWLIIGGGGLFAAFPKAYAIIMPAFYLPVLIMLAALIFRGVAFEFRHKAVRPTTRKFWNGAFFGGSATAAFAQGLMLGAMIQGITVEGGAFAGGAFDWLTPFSVLVGVSVIIGYILLGACWLVLKTEGDLYLRARNWARIALVGVAICFLAVSLATLSIDASIGDRWGFSMAHIDFARLLPLAPVPVVGMVLCAWLWRDLSMTPGQNAAPDWRPYLLAVGIFISGYFGVGISLYPYIVPFEYTVWDAAARDNALGLLLVGAAIMLPIILVYTAFVYRLFWGKVKPGDGYHA</sequence>
<feature type="transmembrane region" description="Helical" evidence="7">
    <location>
        <begin position="275"/>
        <end position="295"/>
    </location>
</feature>
<dbReference type="GO" id="GO:0009055">
    <property type="term" value="F:electron transfer activity"/>
    <property type="evidence" value="ECO:0007669"/>
    <property type="project" value="TreeGrafter"/>
</dbReference>
<gene>
    <name evidence="8" type="ORF">HJO_03625</name>
</gene>
<feature type="transmembrane region" description="Helical" evidence="7">
    <location>
        <begin position="315"/>
        <end position="337"/>
    </location>
</feature>
<evidence type="ECO:0000313" key="9">
    <source>
        <dbReference type="Proteomes" id="UP000025171"/>
    </source>
</evidence>
<feature type="transmembrane region" description="Helical" evidence="7">
    <location>
        <begin position="75"/>
        <end position="96"/>
    </location>
</feature>
<keyword evidence="6 7" id="KW-0472">Membrane</keyword>
<dbReference type="AlphaFoldDB" id="A0A059FVF6"/>
<dbReference type="PATRIC" id="fig|1280950.3.peg.738"/>
<dbReference type="NCBIfam" id="TIGR00203">
    <property type="entry name" value="cydB"/>
    <property type="match status" value="1"/>
</dbReference>
<evidence type="ECO:0000256" key="2">
    <source>
        <dbReference type="ARBA" id="ARBA00007543"/>
    </source>
</evidence>
<dbReference type="EMBL" id="ARYK01000001">
    <property type="protein sequence ID" value="KCZ94433.1"/>
    <property type="molecule type" value="Genomic_DNA"/>
</dbReference>
<evidence type="ECO:0000256" key="6">
    <source>
        <dbReference type="ARBA" id="ARBA00023136"/>
    </source>
</evidence>
<organism evidence="8 9">
    <name type="scientific">Hyphomonas johnsonii MHS-2</name>
    <dbReference type="NCBI Taxonomy" id="1280950"/>
    <lineage>
        <taxon>Bacteria</taxon>
        <taxon>Pseudomonadati</taxon>
        <taxon>Pseudomonadota</taxon>
        <taxon>Alphaproteobacteria</taxon>
        <taxon>Hyphomonadales</taxon>
        <taxon>Hyphomonadaceae</taxon>
        <taxon>Hyphomonas</taxon>
    </lineage>
</organism>
<feature type="transmembrane region" description="Helical" evidence="7">
    <location>
        <begin position="194"/>
        <end position="217"/>
    </location>
</feature>
<feature type="transmembrane region" description="Helical" evidence="7">
    <location>
        <begin position="237"/>
        <end position="255"/>
    </location>
</feature>
<dbReference type="PANTHER" id="PTHR43141:SF4">
    <property type="entry name" value="CYTOCHROME BD2 SUBUNIT II"/>
    <property type="match status" value="1"/>
</dbReference>
<comment type="similarity">
    <text evidence="2">Belongs to the cytochrome ubiquinol oxidase subunit 2 family.</text>
</comment>
<proteinExistence type="inferred from homology"/>
<dbReference type="InterPro" id="IPR003317">
    <property type="entry name" value="Cyt-d_oxidase_su2"/>
</dbReference>
<dbReference type="OrthoDB" id="9776710at2"/>
<comment type="subcellular location">
    <subcellularLocation>
        <location evidence="1">Cell membrane</location>
        <topology evidence="1">Multi-pass membrane protein</topology>
    </subcellularLocation>
</comment>
<keyword evidence="4 7" id="KW-0812">Transmembrane</keyword>
<dbReference type="Proteomes" id="UP000025171">
    <property type="component" value="Unassembled WGS sequence"/>
</dbReference>
<keyword evidence="5 7" id="KW-1133">Transmembrane helix</keyword>
<dbReference type="GO" id="GO:0016682">
    <property type="term" value="F:oxidoreductase activity, acting on diphenols and related substances as donors, oxygen as acceptor"/>
    <property type="evidence" value="ECO:0007669"/>
    <property type="project" value="TreeGrafter"/>
</dbReference>
<dbReference type="GO" id="GO:0070069">
    <property type="term" value="C:cytochrome complex"/>
    <property type="evidence" value="ECO:0007669"/>
    <property type="project" value="TreeGrafter"/>
</dbReference>
<dbReference type="PIRSF" id="PIRSF000267">
    <property type="entry name" value="Cyt_oxidse_sub2"/>
    <property type="match status" value="1"/>
</dbReference>
<accession>A0A059FVF6</accession>
<dbReference type="GO" id="GO:0005886">
    <property type="term" value="C:plasma membrane"/>
    <property type="evidence" value="ECO:0007669"/>
    <property type="project" value="UniProtKB-SubCell"/>
</dbReference>
<evidence type="ECO:0000256" key="4">
    <source>
        <dbReference type="ARBA" id="ARBA00022692"/>
    </source>
</evidence>
<dbReference type="PANTHER" id="PTHR43141">
    <property type="entry name" value="CYTOCHROME BD2 SUBUNIT II"/>
    <property type="match status" value="1"/>
</dbReference>
<comment type="caution">
    <text evidence="8">The sequence shown here is derived from an EMBL/GenBank/DDBJ whole genome shotgun (WGS) entry which is preliminary data.</text>
</comment>
<evidence type="ECO:0000256" key="3">
    <source>
        <dbReference type="ARBA" id="ARBA00022475"/>
    </source>
</evidence>
<dbReference type="eggNOG" id="COG1294">
    <property type="taxonomic scope" value="Bacteria"/>
</dbReference>
<evidence type="ECO:0000313" key="8">
    <source>
        <dbReference type="EMBL" id="KCZ94433.1"/>
    </source>
</evidence>
<dbReference type="STRING" id="1280950.HJO_03625"/>